<dbReference type="EMBL" id="VSSQ01115676">
    <property type="protein sequence ID" value="MPN51003.1"/>
    <property type="molecule type" value="Genomic_DNA"/>
</dbReference>
<dbReference type="AlphaFoldDB" id="A0A645IV12"/>
<accession>A0A645IV12</accession>
<proteinExistence type="predicted"/>
<reference evidence="1" key="1">
    <citation type="submission" date="2019-08" db="EMBL/GenBank/DDBJ databases">
        <authorList>
            <person name="Kucharzyk K."/>
            <person name="Murdoch R.W."/>
            <person name="Higgins S."/>
            <person name="Loffler F."/>
        </authorList>
    </citation>
    <scope>NUCLEOTIDE SEQUENCE</scope>
</reference>
<sequence length="148" mass="14803">MHDAGFVPVVLHEDVVPDLDVAIAVFLRAPRGAAPDVLAVVVEDLGAGAAGAGVAHHPEVVGGVAGALVVADADHPLGRHAHFLGPDVVGLVVLGVHRHPQLLGGQLEDLGEQFPGVGNGVALEVVAEGKVAQHLEEGVVPGGVADVL</sequence>
<comment type="caution">
    <text evidence="1">The sequence shown here is derived from an EMBL/GenBank/DDBJ whole genome shotgun (WGS) entry which is preliminary data.</text>
</comment>
<name>A0A645IV12_9ZZZZ</name>
<gene>
    <name evidence="1" type="ORF">SDC9_198644</name>
</gene>
<dbReference type="AntiFam" id="ANF00074">
    <property type="entry name" value="Shadow ORF (opposite alaS)"/>
</dbReference>
<organism evidence="1">
    <name type="scientific">bioreactor metagenome</name>
    <dbReference type="NCBI Taxonomy" id="1076179"/>
    <lineage>
        <taxon>unclassified sequences</taxon>
        <taxon>metagenomes</taxon>
        <taxon>ecological metagenomes</taxon>
    </lineage>
</organism>
<protein>
    <submittedName>
        <fullName evidence="1">Uncharacterized protein</fullName>
    </submittedName>
</protein>
<evidence type="ECO:0000313" key="1">
    <source>
        <dbReference type="EMBL" id="MPN51003.1"/>
    </source>
</evidence>